<dbReference type="Gene3D" id="1.10.8.430">
    <property type="entry name" value="Helical domain of apoptotic protease-activating factors"/>
    <property type="match status" value="1"/>
</dbReference>
<name>A0A843UH14_COLES</name>
<dbReference type="PANTHER" id="PTHR23155:SF1044">
    <property type="entry name" value="DISEASE RESISTANCE PROTEIN RPS2"/>
    <property type="match status" value="1"/>
</dbReference>
<dbReference type="InterPro" id="IPR027417">
    <property type="entry name" value="P-loop_NTPase"/>
</dbReference>
<proteinExistence type="predicted"/>
<dbReference type="Proteomes" id="UP000652761">
    <property type="component" value="Unassembled WGS sequence"/>
</dbReference>
<evidence type="ECO:0000259" key="1">
    <source>
        <dbReference type="Pfam" id="PF00931"/>
    </source>
</evidence>
<keyword evidence="3" id="KW-1185">Reference proteome</keyword>
<dbReference type="InterPro" id="IPR002182">
    <property type="entry name" value="NB-ARC"/>
</dbReference>
<gene>
    <name evidence="2" type="ORF">Taro_012889</name>
</gene>
<dbReference type="PANTHER" id="PTHR23155">
    <property type="entry name" value="DISEASE RESISTANCE PROTEIN RP"/>
    <property type="match status" value="1"/>
</dbReference>
<comment type="caution">
    <text evidence="2">The sequence shown here is derived from an EMBL/GenBank/DDBJ whole genome shotgun (WGS) entry which is preliminary data.</text>
</comment>
<dbReference type="InterPro" id="IPR044974">
    <property type="entry name" value="Disease_R_plants"/>
</dbReference>
<dbReference type="EMBL" id="NMUH01000507">
    <property type="protein sequence ID" value="MQL80423.1"/>
    <property type="molecule type" value="Genomic_DNA"/>
</dbReference>
<sequence length="476" mass="53804">MPLQSICPCAASCLLPSVQESLQEAVRNYSRGAISSLNNWICSLCNVQRIRNDLRREVDELKAHKNDVLNNVALLEISANMRRTYIISLWLDWVDELDAAVSEFENSSCCESLQRCCGGLCLSCELDNMLRQVKELKEQKDKLGNLVCRLPPPPVLVLPVISDYTNSNSSLVDEILNYLKEVDMVGIYGLGGIGKTELLKAVNNHLYRMSSDAHDEFPFWMVIYAHLTQDDTLSTVQVKIRERLDLSESEELPEVLSSVTERCMLLLLDNVWEALDWDVMGIPGPGPTMKVIFTTASKMLCDDMKVRSVSVRFLNDNESWLLFCQTMGEAVGPRSWDECSDYIKDLAKRVVISQCGGLPRAIIAIAWAVGMNYDGPQRWMMIEKMLKVSPHQLAGMIDVLSPLKCSLDKLEKDMLSATQCLLYCSLFSESRNINTEQLIDFWIGEGFLDTYGHDLPFHSLHQKGTRVIEVLQKIVF</sequence>
<dbReference type="Pfam" id="PF00931">
    <property type="entry name" value="NB-ARC"/>
    <property type="match status" value="1"/>
</dbReference>
<accession>A0A843UH14</accession>
<dbReference type="SUPFAM" id="SSF52540">
    <property type="entry name" value="P-loop containing nucleoside triphosphate hydrolases"/>
    <property type="match status" value="1"/>
</dbReference>
<dbReference type="OrthoDB" id="645388at2759"/>
<dbReference type="PRINTS" id="PR00364">
    <property type="entry name" value="DISEASERSIST"/>
</dbReference>
<protein>
    <recommendedName>
        <fullName evidence="1">NB-ARC domain-containing protein</fullName>
    </recommendedName>
</protein>
<evidence type="ECO:0000313" key="3">
    <source>
        <dbReference type="Proteomes" id="UP000652761"/>
    </source>
</evidence>
<dbReference type="Gene3D" id="3.40.50.300">
    <property type="entry name" value="P-loop containing nucleotide triphosphate hydrolases"/>
    <property type="match status" value="1"/>
</dbReference>
<dbReference type="InterPro" id="IPR042197">
    <property type="entry name" value="Apaf_helical"/>
</dbReference>
<reference evidence="2" key="1">
    <citation type="submission" date="2017-07" db="EMBL/GenBank/DDBJ databases">
        <title>Taro Niue Genome Assembly and Annotation.</title>
        <authorList>
            <person name="Atibalentja N."/>
            <person name="Keating K."/>
            <person name="Fields C.J."/>
        </authorList>
    </citation>
    <scope>NUCLEOTIDE SEQUENCE</scope>
    <source>
        <strain evidence="2">Niue_2</strain>
        <tissue evidence="2">Leaf</tissue>
    </source>
</reference>
<dbReference type="GO" id="GO:0043531">
    <property type="term" value="F:ADP binding"/>
    <property type="evidence" value="ECO:0007669"/>
    <property type="project" value="InterPro"/>
</dbReference>
<dbReference type="AlphaFoldDB" id="A0A843UH14"/>
<dbReference type="GO" id="GO:0098542">
    <property type="term" value="P:defense response to other organism"/>
    <property type="evidence" value="ECO:0007669"/>
    <property type="project" value="TreeGrafter"/>
</dbReference>
<feature type="domain" description="NB-ARC" evidence="1">
    <location>
        <begin position="171"/>
        <end position="328"/>
    </location>
</feature>
<evidence type="ECO:0000313" key="2">
    <source>
        <dbReference type="EMBL" id="MQL80423.1"/>
    </source>
</evidence>
<organism evidence="2 3">
    <name type="scientific">Colocasia esculenta</name>
    <name type="common">Wild taro</name>
    <name type="synonym">Arum esculentum</name>
    <dbReference type="NCBI Taxonomy" id="4460"/>
    <lineage>
        <taxon>Eukaryota</taxon>
        <taxon>Viridiplantae</taxon>
        <taxon>Streptophyta</taxon>
        <taxon>Embryophyta</taxon>
        <taxon>Tracheophyta</taxon>
        <taxon>Spermatophyta</taxon>
        <taxon>Magnoliopsida</taxon>
        <taxon>Liliopsida</taxon>
        <taxon>Araceae</taxon>
        <taxon>Aroideae</taxon>
        <taxon>Colocasieae</taxon>
        <taxon>Colocasia</taxon>
    </lineage>
</organism>